<comment type="subcellular location">
    <subcellularLocation>
        <location evidence="1">Cell junction</location>
        <location evidence="1">Gap junction</location>
    </subcellularLocation>
    <subcellularLocation>
        <location evidence="2 12">Cell membrane</location>
        <topology evidence="2 12">Multi-pass membrane protein</topology>
    </subcellularLocation>
</comment>
<sequence length="224" mass="26137">MQTVRKAFIDRIVFNKSWSRWLVFCEILNVVNVVLQIYITDVFLSKQFFPLGTTVINEGLDDTVTVLDEVFPKVTKCTFHKYGPSGTIQLHDAMCVMALNIINEKIYVFIWFWFVFLFALSCLAVVWRFFTIILHARSKVFNRMVFASSCPGKLNPWDMLTVTQRCEFTDWLFLKYLSKNMDGLVFRELFLGLAEDLDEKKPLIALESDEENASNIPEKSHKFD</sequence>
<dbReference type="STRING" id="1661398.A0A482VIW3"/>
<evidence type="ECO:0000256" key="1">
    <source>
        <dbReference type="ARBA" id="ARBA00004610"/>
    </source>
</evidence>
<dbReference type="InterPro" id="IPR000990">
    <property type="entry name" value="Innexin"/>
</dbReference>
<keyword evidence="14" id="KW-1185">Reference proteome</keyword>
<keyword evidence="7" id="KW-0965">Cell junction</keyword>
<keyword evidence="11 12" id="KW-0407">Ion channel</keyword>
<comment type="similarity">
    <text evidence="12">Belongs to the pannexin family.</text>
</comment>
<dbReference type="OrthoDB" id="5867527at2759"/>
<feature type="transmembrane region" description="Helical" evidence="12">
    <location>
        <begin position="106"/>
        <end position="134"/>
    </location>
</feature>
<gene>
    <name evidence="12" type="primary">inx</name>
    <name evidence="13" type="ORF">BDFB_003473</name>
</gene>
<keyword evidence="6" id="KW-0303">Gap junction</keyword>
<evidence type="ECO:0000256" key="4">
    <source>
        <dbReference type="ARBA" id="ARBA00022475"/>
    </source>
</evidence>
<evidence type="ECO:0000256" key="10">
    <source>
        <dbReference type="ARBA" id="ARBA00023136"/>
    </source>
</evidence>
<dbReference type="GO" id="GO:0005921">
    <property type="term" value="C:gap junction"/>
    <property type="evidence" value="ECO:0007669"/>
    <property type="project" value="UniProtKB-SubCell"/>
</dbReference>
<dbReference type="GO" id="GO:0007602">
    <property type="term" value="P:phototransduction"/>
    <property type="evidence" value="ECO:0007669"/>
    <property type="project" value="TreeGrafter"/>
</dbReference>
<dbReference type="PRINTS" id="PR01262">
    <property type="entry name" value="INNEXIN"/>
</dbReference>
<dbReference type="PANTHER" id="PTHR11893:SF38">
    <property type="entry name" value="INNEXIN INX7"/>
    <property type="match status" value="1"/>
</dbReference>
<dbReference type="AlphaFoldDB" id="A0A482VIW3"/>
<organism evidence="13 14">
    <name type="scientific">Asbolus verrucosus</name>
    <name type="common">Desert ironclad beetle</name>
    <dbReference type="NCBI Taxonomy" id="1661398"/>
    <lineage>
        <taxon>Eukaryota</taxon>
        <taxon>Metazoa</taxon>
        <taxon>Ecdysozoa</taxon>
        <taxon>Arthropoda</taxon>
        <taxon>Hexapoda</taxon>
        <taxon>Insecta</taxon>
        <taxon>Pterygota</taxon>
        <taxon>Neoptera</taxon>
        <taxon>Endopterygota</taxon>
        <taxon>Coleoptera</taxon>
        <taxon>Polyphaga</taxon>
        <taxon>Cucujiformia</taxon>
        <taxon>Tenebrionidae</taxon>
        <taxon>Pimeliinae</taxon>
        <taxon>Asbolus</taxon>
    </lineage>
</organism>
<evidence type="ECO:0000256" key="7">
    <source>
        <dbReference type="ARBA" id="ARBA00022949"/>
    </source>
</evidence>
<evidence type="ECO:0000313" key="13">
    <source>
        <dbReference type="EMBL" id="RZC32479.1"/>
    </source>
</evidence>
<reference evidence="13 14" key="1">
    <citation type="submission" date="2017-03" db="EMBL/GenBank/DDBJ databases">
        <title>Genome of the blue death feigning beetle - Asbolus verrucosus.</title>
        <authorList>
            <person name="Rider S.D."/>
        </authorList>
    </citation>
    <scope>NUCLEOTIDE SEQUENCE [LARGE SCALE GENOMIC DNA]</scope>
    <source>
        <strain evidence="13">Butters</strain>
        <tissue evidence="13">Head and leg muscle</tissue>
    </source>
</reference>
<keyword evidence="10 12" id="KW-0472">Membrane</keyword>
<evidence type="ECO:0000256" key="9">
    <source>
        <dbReference type="ARBA" id="ARBA00023065"/>
    </source>
</evidence>
<evidence type="ECO:0000256" key="6">
    <source>
        <dbReference type="ARBA" id="ARBA00022868"/>
    </source>
</evidence>
<comment type="caution">
    <text evidence="13">The sequence shown here is derived from an EMBL/GenBank/DDBJ whole genome shotgun (WGS) entry which is preliminary data.</text>
</comment>
<keyword evidence="5 12" id="KW-0812">Transmembrane</keyword>
<comment type="function">
    <text evidence="12">Structural component of the gap junctions.</text>
</comment>
<comment type="caution">
    <text evidence="12">Lacks conserved residue(s) required for the propagation of feature annotation.</text>
</comment>
<evidence type="ECO:0000256" key="2">
    <source>
        <dbReference type="ARBA" id="ARBA00004651"/>
    </source>
</evidence>
<dbReference type="GO" id="GO:0034220">
    <property type="term" value="P:monoatomic ion transmembrane transport"/>
    <property type="evidence" value="ECO:0007669"/>
    <property type="project" value="UniProtKB-KW"/>
</dbReference>
<evidence type="ECO:0000313" key="14">
    <source>
        <dbReference type="Proteomes" id="UP000292052"/>
    </source>
</evidence>
<evidence type="ECO:0000256" key="5">
    <source>
        <dbReference type="ARBA" id="ARBA00022692"/>
    </source>
</evidence>
<evidence type="ECO:0000256" key="12">
    <source>
        <dbReference type="RuleBase" id="RU010713"/>
    </source>
</evidence>
<dbReference type="PANTHER" id="PTHR11893">
    <property type="entry name" value="INNEXIN"/>
    <property type="match status" value="1"/>
</dbReference>
<evidence type="ECO:0000256" key="11">
    <source>
        <dbReference type="ARBA" id="ARBA00023303"/>
    </source>
</evidence>
<evidence type="ECO:0000256" key="8">
    <source>
        <dbReference type="ARBA" id="ARBA00022989"/>
    </source>
</evidence>
<name>A0A482VIW3_ASBVE</name>
<feature type="transmembrane region" description="Helical" evidence="12">
    <location>
        <begin position="21"/>
        <end position="39"/>
    </location>
</feature>
<keyword evidence="4" id="KW-1003">Cell membrane</keyword>
<proteinExistence type="inferred from homology"/>
<dbReference type="GO" id="GO:0005243">
    <property type="term" value="F:gap junction channel activity"/>
    <property type="evidence" value="ECO:0007669"/>
    <property type="project" value="TreeGrafter"/>
</dbReference>
<dbReference type="EMBL" id="QDEB01096994">
    <property type="protein sequence ID" value="RZC32479.1"/>
    <property type="molecule type" value="Genomic_DNA"/>
</dbReference>
<keyword evidence="9 12" id="KW-0406">Ion transport</keyword>
<evidence type="ECO:0000256" key="3">
    <source>
        <dbReference type="ARBA" id="ARBA00022448"/>
    </source>
</evidence>
<dbReference type="GO" id="GO:0005886">
    <property type="term" value="C:plasma membrane"/>
    <property type="evidence" value="ECO:0007669"/>
    <property type="project" value="UniProtKB-SubCell"/>
</dbReference>
<keyword evidence="3 12" id="KW-0813">Transport</keyword>
<dbReference type="Pfam" id="PF00876">
    <property type="entry name" value="Innexin"/>
    <property type="match status" value="1"/>
</dbReference>
<accession>A0A482VIW3</accession>
<protein>
    <recommendedName>
        <fullName evidence="12">Innexin</fullName>
    </recommendedName>
</protein>
<keyword evidence="8 12" id="KW-1133">Transmembrane helix</keyword>
<dbReference type="Proteomes" id="UP000292052">
    <property type="component" value="Unassembled WGS sequence"/>
</dbReference>
<dbReference type="PROSITE" id="PS51013">
    <property type="entry name" value="PANNEXIN"/>
    <property type="match status" value="1"/>
</dbReference>